<keyword evidence="1" id="KW-0472">Membrane</keyword>
<dbReference type="EMBL" id="CP040749">
    <property type="protein sequence ID" value="QCX37455.1"/>
    <property type="molecule type" value="Genomic_DNA"/>
</dbReference>
<proteinExistence type="predicted"/>
<keyword evidence="3" id="KW-1185">Reference proteome</keyword>
<evidence type="ECO:0000313" key="2">
    <source>
        <dbReference type="EMBL" id="QCX37455.1"/>
    </source>
</evidence>
<protein>
    <submittedName>
        <fullName evidence="2">Uncharacterized protein</fullName>
    </submittedName>
</protein>
<accession>A0A5B7TM10</accession>
<gene>
    <name evidence="2" type="ORF">FF125_03030</name>
</gene>
<dbReference type="Gene3D" id="3.40.30.10">
    <property type="entry name" value="Glutaredoxin"/>
    <property type="match status" value="1"/>
</dbReference>
<dbReference type="AlphaFoldDB" id="A0A5B7TM10"/>
<organism evidence="2 3">
    <name type="scientific">Aureibaculum algae</name>
    <dbReference type="NCBI Taxonomy" id="2584122"/>
    <lineage>
        <taxon>Bacteria</taxon>
        <taxon>Pseudomonadati</taxon>
        <taxon>Bacteroidota</taxon>
        <taxon>Flavobacteriia</taxon>
        <taxon>Flavobacteriales</taxon>
        <taxon>Flavobacteriaceae</taxon>
        <taxon>Aureibaculum</taxon>
    </lineage>
</organism>
<keyword evidence="1" id="KW-0812">Transmembrane</keyword>
<evidence type="ECO:0000313" key="3">
    <source>
        <dbReference type="Proteomes" id="UP000306229"/>
    </source>
</evidence>
<reference evidence="2 3" key="1">
    <citation type="submission" date="2019-05" db="EMBL/GenBank/DDBJ databases">
        <title>Algicella ahnfeltiae gen. nov., sp. nov., a novel marine bacterium of the family Flavobacteriaceae isolated from a red alga.</title>
        <authorList>
            <person name="Nedashkovskaya O.I."/>
            <person name="Kukhlevskiy A.D."/>
            <person name="Kim S.-G."/>
            <person name="Zhukova N.V."/>
            <person name="Mikhailov V.V."/>
        </authorList>
    </citation>
    <scope>NUCLEOTIDE SEQUENCE [LARGE SCALE GENOMIC DNA]</scope>
    <source>
        <strain evidence="2 3">10Alg115</strain>
    </source>
</reference>
<dbReference type="RefSeq" id="WP_138948390.1">
    <property type="nucleotide sequence ID" value="NZ_CP040749.1"/>
</dbReference>
<evidence type="ECO:0000256" key="1">
    <source>
        <dbReference type="SAM" id="Phobius"/>
    </source>
</evidence>
<feature type="transmembrane region" description="Helical" evidence="1">
    <location>
        <begin position="6"/>
        <end position="24"/>
    </location>
</feature>
<keyword evidence="1" id="KW-1133">Transmembrane helix</keyword>
<dbReference type="OrthoDB" id="1437325at2"/>
<name>A0A5B7TM10_9FLAO</name>
<dbReference type="KEGG" id="fbe:FF125_03030"/>
<dbReference type="Proteomes" id="UP000306229">
    <property type="component" value="Chromosome"/>
</dbReference>
<sequence>MKSKKFWILVGLFIMPLVFYLLLLTGTNKFAKLPVLNKEIGDVTEFKTSTGASISLDGKITVLSFLGNDLQTVKNNALNLNEKIYKHFYKFKDFQFIVVLKEGSSSQVAELVKQLKVTTDMQKWNFLYGSQEQIEGLFDSLKTDLKIDANGYSPYAFIIDKDRYLRGRTDDEDNGLMYGYNAETVAPIHGKMVDDVKVLIAEYRMALKKNNREI</sequence>